<dbReference type="AlphaFoldDB" id="A0A830F1B5"/>
<dbReference type="GO" id="GO:0005524">
    <property type="term" value="F:ATP binding"/>
    <property type="evidence" value="ECO:0007669"/>
    <property type="project" value="UniProtKB-UniRule"/>
</dbReference>
<dbReference type="InterPro" id="IPR003593">
    <property type="entry name" value="AAA+_ATPase"/>
</dbReference>
<feature type="domain" description="AAA+ ATPase" evidence="6">
    <location>
        <begin position="48"/>
        <end position="215"/>
    </location>
</feature>
<dbReference type="Proteomes" id="UP000628840">
    <property type="component" value="Unassembled WGS sequence"/>
</dbReference>
<feature type="domain" description="Cdc6 C-terminal" evidence="7">
    <location>
        <begin position="317"/>
        <end position="398"/>
    </location>
</feature>
<dbReference type="GO" id="GO:0006260">
    <property type="term" value="P:DNA replication"/>
    <property type="evidence" value="ECO:0007669"/>
    <property type="project" value="UniProtKB-UniRule"/>
</dbReference>
<dbReference type="Gene3D" id="1.10.10.10">
    <property type="entry name" value="Winged helix-like DNA-binding domain superfamily/Winged helix DNA-binding domain"/>
    <property type="match status" value="1"/>
</dbReference>
<sequence>MARFDLDNLVFANKDVLREDWQPDNLAERDAEMDTCASALRPLLRGNQPDNLFLYGLTGVGKTAATHALITELLDAAADVERHLEVVELNCTGITSSYQVAVNLVNEMRTGDAHSHALTTVSLEKDPLPETGHPQKRVFRELLKDFESAGGDVIVVLDEIDTIGSDDDILYELPRARKTYDIDVNLGLIGISNDFKFRENLSPKVKDSLCEKEVHFQPYDAEQLVRILEKRADRALAEGVLAEGVVPLCAAMAAQDSGSARQALRLLRIAGDFAENGPSDGDPRITEEHVRRAEEEIQRQQVVEGMEELTRHGKLVLLTVAHLEAEGETPERTKVIHQRYRQVSKREGSDPLKRRAMHDHLTDLTLQGVLTKIDDTSGRGNYNQYELDVELDSAIDALEVEFDDLTAVRETAHRNHVL</sequence>
<evidence type="ECO:0000256" key="1">
    <source>
        <dbReference type="ARBA" id="ARBA00006184"/>
    </source>
</evidence>
<dbReference type="InterPro" id="IPR036390">
    <property type="entry name" value="WH_DNA-bd_sf"/>
</dbReference>
<dbReference type="FunFam" id="1.10.8.60:FF:000073">
    <property type="entry name" value="ORC1-type DNA replication protein"/>
    <property type="match status" value="1"/>
</dbReference>
<dbReference type="InterPro" id="IPR041664">
    <property type="entry name" value="AAA_16"/>
</dbReference>
<evidence type="ECO:0000256" key="3">
    <source>
        <dbReference type="ARBA" id="ARBA00022741"/>
    </source>
</evidence>
<dbReference type="OrthoDB" id="195574at2157"/>
<comment type="function">
    <text evidence="5">Involved in regulation of DNA replication.</text>
</comment>
<evidence type="ECO:0000313" key="8">
    <source>
        <dbReference type="EMBL" id="GGL29701.1"/>
    </source>
</evidence>
<dbReference type="PANTHER" id="PTHR10763">
    <property type="entry name" value="CELL DIVISION CONTROL PROTEIN 6-RELATED"/>
    <property type="match status" value="1"/>
</dbReference>
<dbReference type="CDD" id="cd08768">
    <property type="entry name" value="Cdc6_C"/>
    <property type="match status" value="1"/>
</dbReference>
<feature type="binding site" evidence="5">
    <location>
        <position position="219"/>
    </location>
    <ligand>
        <name>ATP</name>
        <dbReference type="ChEBI" id="CHEBI:30616"/>
    </ligand>
</feature>
<dbReference type="InterPro" id="IPR036388">
    <property type="entry name" value="WH-like_DNA-bd_sf"/>
</dbReference>
<dbReference type="SUPFAM" id="SSF52540">
    <property type="entry name" value="P-loop containing nucleoside triphosphate hydrolases"/>
    <property type="match status" value="1"/>
</dbReference>
<evidence type="ECO:0000256" key="2">
    <source>
        <dbReference type="ARBA" id="ARBA00022705"/>
    </source>
</evidence>
<gene>
    <name evidence="8" type="ORF">GCM10009037_11770</name>
</gene>
<protein>
    <recommendedName>
        <fullName evidence="5">ORC1-type DNA replication protein</fullName>
    </recommendedName>
</protein>
<dbReference type="InterPro" id="IPR014277">
    <property type="entry name" value="Orc1/Cdc6_arc"/>
</dbReference>
<dbReference type="Gene3D" id="3.40.50.300">
    <property type="entry name" value="P-loop containing nucleotide triphosphate hydrolases"/>
    <property type="match status" value="1"/>
</dbReference>
<dbReference type="PANTHER" id="PTHR10763:SF22">
    <property type="entry name" value="ORC1-TYPE DNA REPLICATION PROTEIN"/>
    <property type="match status" value="1"/>
</dbReference>
<name>A0A830F1B5_9EURY</name>
<dbReference type="Pfam" id="PF13191">
    <property type="entry name" value="AAA_16"/>
    <property type="match status" value="1"/>
</dbReference>
<keyword evidence="2 5" id="KW-0235">DNA replication</keyword>
<dbReference type="Gene3D" id="1.10.8.60">
    <property type="match status" value="1"/>
</dbReference>
<dbReference type="SUPFAM" id="SSF46785">
    <property type="entry name" value="Winged helix' DNA-binding domain"/>
    <property type="match status" value="1"/>
</dbReference>
<evidence type="ECO:0000259" key="7">
    <source>
        <dbReference type="SMART" id="SM01074"/>
    </source>
</evidence>
<dbReference type="InterPro" id="IPR050311">
    <property type="entry name" value="ORC1/CDC6"/>
</dbReference>
<keyword evidence="9" id="KW-1185">Reference proteome</keyword>
<evidence type="ECO:0000256" key="4">
    <source>
        <dbReference type="ARBA" id="ARBA00022840"/>
    </source>
</evidence>
<dbReference type="Pfam" id="PF09079">
    <property type="entry name" value="WHD_Cdc6"/>
    <property type="match status" value="1"/>
</dbReference>
<dbReference type="SMART" id="SM00382">
    <property type="entry name" value="AAA"/>
    <property type="match status" value="1"/>
</dbReference>
<dbReference type="CDD" id="cd00009">
    <property type="entry name" value="AAA"/>
    <property type="match status" value="1"/>
</dbReference>
<dbReference type="InterPro" id="IPR055237">
    <property type="entry name" value="Cdc6_lid"/>
</dbReference>
<evidence type="ECO:0000313" key="9">
    <source>
        <dbReference type="Proteomes" id="UP000628840"/>
    </source>
</evidence>
<keyword evidence="8" id="KW-0131">Cell cycle</keyword>
<comment type="caution">
    <text evidence="8">The sequence shown here is derived from an EMBL/GenBank/DDBJ whole genome shotgun (WGS) entry which is preliminary data.</text>
</comment>
<organism evidence="8 9">
    <name type="scientific">Halarchaeum grantii</name>
    <dbReference type="NCBI Taxonomy" id="1193105"/>
    <lineage>
        <taxon>Archaea</taxon>
        <taxon>Methanobacteriati</taxon>
        <taxon>Methanobacteriota</taxon>
        <taxon>Stenosarchaea group</taxon>
        <taxon>Halobacteria</taxon>
        <taxon>Halobacteriales</taxon>
        <taxon>Halobacteriaceae</taxon>
    </lineage>
</organism>
<reference evidence="8 9" key="1">
    <citation type="journal article" date="2019" name="Int. J. Syst. Evol. Microbiol.">
        <title>The Global Catalogue of Microorganisms (GCM) 10K type strain sequencing project: providing services to taxonomists for standard genome sequencing and annotation.</title>
        <authorList>
            <consortium name="The Broad Institute Genomics Platform"/>
            <consortium name="The Broad Institute Genome Sequencing Center for Infectious Disease"/>
            <person name="Wu L."/>
            <person name="Ma J."/>
        </authorList>
    </citation>
    <scope>NUCLEOTIDE SEQUENCE [LARGE SCALE GENOMIC DNA]</scope>
    <source>
        <strain evidence="8 9">JCM 19585</strain>
    </source>
</reference>
<proteinExistence type="inferred from homology"/>
<accession>A0A830F1B5</accession>
<dbReference type="RefSeq" id="WP_188880286.1">
    <property type="nucleotide sequence ID" value="NZ_BMPF01000001.1"/>
</dbReference>
<comment type="similarity">
    <text evidence="1 5">Belongs to the CDC6/cdc18 family.</text>
</comment>
<feature type="binding site" evidence="5">
    <location>
        <begin position="60"/>
        <end position="64"/>
    </location>
    <ligand>
        <name>ATP</name>
        <dbReference type="ChEBI" id="CHEBI:30616"/>
    </ligand>
</feature>
<dbReference type="NCBIfam" id="TIGR02928">
    <property type="entry name" value="orc1/cdc6 family replication initiation protein"/>
    <property type="match status" value="1"/>
</dbReference>
<keyword evidence="4 5" id="KW-0067">ATP-binding</keyword>
<evidence type="ECO:0000259" key="6">
    <source>
        <dbReference type="SMART" id="SM00382"/>
    </source>
</evidence>
<evidence type="ECO:0000256" key="5">
    <source>
        <dbReference type="HAMAP-Rule" id="MF_01407"/>
    </source>
</evidence>
<keyword evidence="8" id="KW-0132">Cell division</keyword>
<feature type="binding site" evidence="5">
    <location>
        <position position="231"/>
    </location>
    <ligand>
        <name>ATP</name>
        <dbReference type="ChEBI" id="CHEBI:30616"/>
    </ligand>
</feature>
<dbReference type="GO" id="GO:0051301">
    <property type="term" value="P:cell division"/>
    <property type="evidence" value="ECO:0007669"/>
    <property type="project" value="UniProtKB-KW"/>
</dbReference>
<dbReference type="InterPro" id="IPR015163">
    <property type="entry name" value="Cdc6_C"/>
</dbReference>
<dbReference type="Pfam" id="PF22703">
    <property type="entry name" value="Cdc6_lid"/>
    <property type="match status" value="1"/>
</dbReference>
<keyword evidence="3 5" id="KW-0547">Nucleotide-binding</keyword>
<dbReference type="EMBL" id="BMPF01000001">
    <property type="protein sequence ID" value="GGL29701.1"/>
    <property type="molecule type" value="Genomic_DNA"/>
</dbReference>
<dbReference type="SMART" id="SM01074">
    <property type="entry name" value="Cdc6_C"/>
    <property type="match status" value="1"/>
</dbReference>
<dbReference type="InterPro" id="IPR027417">
    <property type="entry name" value="P-loop_NTPase"/>
</dbReference>
<dbReference type="HAMAP" id="MF_01407">
    <property type="entry name" value="ORC1_type_DNA_replic_protein"/>
    <property type="match status" value="1"/>
</dbReference>